<evidence type="ECO:0000313" key="4">
    <source>
        <dbReference type="Proteomes" id="UP000594262"/>
    </source>
</evidence>
<dbReference type="PANTHER" id="PTHR43215:SF14">
    <property type="entry name" value="RADIAL SPOKE HEAD 1 HOMOLOG"/>
    <property type="match status" value="1"/>
</dbReference>
<dbReference type="SMART" id="SM00698">
    <property type="entry name" value="MORN"/>
    <property type="match status" value="6"/>
</dbReference>
<evidence type="ECO:0000256" key="1">
    <source>
        <dbReference type="ARBA" id="ARBA00022737"/>
    </source>
</evidence>
<accession>A0A7M5USX1</accession>
<dbReference type="GeneID" id="136797472"/>
<protein>
    <submittedName>
        <fullName evidence="3">Uncharacterized protein</fullName>
    </submittedName>
</protein>
<organism evidence="3 4">
    <name type="scientific">Clytia hemisphaerica</name>
    <dbReference type="NCBI Taxonomy" id="252671"/>
    <lineage>
        <taxon>Eukaryota</taxon>
        <taxon>Metazoa</taxon>
        <taxon>Cnidaria</taxon>
        <taxon>Hydrozoa</taxon>
        <taxon>Hydroidolina</taxon>
        <taxon>Leptothecata</taxon>
        <taxon>Obeliida</taxon>
        <taxon>Clytiidae</taxon>
        <taxon>Clytia</taxon>
    </lineage>
</organism>
<sequence length="210" mass="24380">MKEYKFNGSRNTRGERHGYGETILTNGDQYKGDYKNGLRHGKGEYLFTSSLTLDANVPVTKTVKYIGHYEENKKTGHGIFIYPNGSRYEGEWKDNKRHGNGTYYYSNGDVYSGDWVQDCRHGNGTYEYFTDQMKYIGMWRKGKRSGEGKLVYKSSYYDGQFRHDKMLGPGKYVFENGTIHYGEYVVDEVRKAKGVGNEFVTQWRCKNVCK</sequence>
<proteinExistence type="predicted"/>
<evidence type="ECO:0000313" key="3">
    <source>
        <dbReference type="EnsemblMetazoa" id="CLYHEMP003633.1"/>
    </source>
</evidence>
<dbReference type="Proteomes" id="UP000594262">
    <property type="component" value="Unplaced"/>
</dbReference>
<dbReference type="Gene3D" id="2.20.110.10">
    <property type="entry name" value="Histone H3 K4-specific methyltransferase SET7/9 N-terminal domain"/>
    <property type="match status" value="3"/>
</dbReference>
<keyword evidence="4" id="KW-1185">Reference proteome</keyword>
<dbReference type="FunFam" id="2.20.110.10:FF:000002">
    <property type="entry name" value="Phosphatidylinositol 4-phosphate 5-kinase 8"/>
    <property type="match status" value="1"/>
</dbReference>
<keyword evidence="1" id="KW-0677">Repeat</keyword>
<dbReference type="InterPro" id="IPR003409">
    <property type="entry name" value="MORN"/>
</dbReference>
<dbReference type="RefSeq" id="XP_066910148.1">
    <property type="nucleotide sequence ID" value="XM_067054047.1"/>
</dbReference>
<name>A0A7M5USX1_9CNID</name>
<reference evidence="3" key="1">
    <citation type="submission" date="2021-01" db="UniProtKB">
        <authorList>
            <consortium name="EnsemblMetazoa"/>
        </authorList>
    </citation>
    <scope>IDENTIFICATION</scope>
</reference>
<feature type="region of interest" description="Disordered" evidence="2">
    <location>
        <begin position="1"/>
        <end position="20"/>
    </location>
</feature>
<dbReference type="EnsemblMetazoa" id="CLYHEMT003633.1">
    <property type="protein sequence ID" value="CLYHEMP003633.1"/>
    <property type="gene ID" value="CLYHEMG003633"/>
</dbReference>
<dbReference type="PANTHER" id="PTHR43215">
    <property type="entry name" value="RADIAL SPOKE HEAD 1 HOMOLOG"/>
    <property type="match status" value="1"/>
</dbReference>
<evidence type="ECO:0000256" key="2">
    <source>
        <dbReference type="SAM" id="MobiDB-lite"/>
    </source>
</evidence>
<dbReference type="OrthoDB" id="423343at2759"/>
<dbReference type="SUPFAM" id="SSF82185">
    <property type="entry name" value="Histone H3 K4-specific methyltransferase SET7/9 N-terminal domain"/>
    <property type="match status" value="2"/>
</dbReference>
<dbReference type="Pfam" id="PF02493">
    <property type="entry name" value="MORN"/>
    <property type="match status" value="7"/>
</dbReference>
<dbReference type="AlphaFoldDB" id="A0A7M5USX1"/>